<dbReference type="SUPFAM" id="SSF46689">
    <property type="entry name" value="Homeodomain-like"/>
    <property type="match status" value="1"/>
</dbReference>
<dbReference type="InterPro" id="IPR046348">
    <property type="entry name" value="SIS_dom_sf"/>
</dbReference>
<feature type="domain" description="SIS" evidence="5">
    <location>
        <begin position="128"/>
        <end position="267"/>
    </location>
</feature>
<reference evidence="6 7" key="1">
    <citation type="submission" date="2016-10" db="EMBL/GenBank/DDBJ databases">
        <authorList>
            <person name="de Groot N.N."/>
        </authorList>
    </citation>
    <scope>NUCLEOTIDE SEQUENCE [LARGE SCALE GENOMIC DNA]</scope>
    <source>
        <strain evidence="6 7">DSM 1801</strain>
    </source>
</reference>
<dbReference type="GO" id="GO:1901135">
    <property type="term" value="P:carbohydrate derivative metabolic process"/>
    <property type="evidence" value="ECO:0007669"/>
    <property type="project" value="InterPro"/>
</dbReference>
<dbReference type="STRING" id="29364.SAMN04487772_10589"/>
<dbReference type="InterPro" id="IPR047640">
    <property type="entry name" value="RpiR-like"/>
</dbReference>
<evidence type="ECO:0000313" key="7">
    <source>
        <dbReference type="Proteomes" id="UP000199800"/>
    </source>
</evidence>
<evidence type="ECO:0000256" key="3">
    <source>
        <dbReference type="ARBA" id="ARBA00023163"/>
    </source>
</evidence>
<dbReference type="PANTHER" id="PTHR30514">
    <property type="entry name" value="GLUCOKINASE"/>
    <property type="match status" value="1"/>
</dbReference>
<dbReference type="PROSITE" id="PS51071">
    <property type="entry name" value="HTH_RPIR"/>
    <property type="match status" value="1"/>
</dbReference>
<evidence type="ECO:0000256" key="1">
    <source>
        <dbReference type="ARBA" id="ARBA00023015"/>
    </source>
</evidence>
<dbReference type="AlphaFoldDB" id="A0A1I0AEJ4"/>
<keyword evidence="7" id="KW-1185">Reference proteome</keyword>
<dbReference type="EMBL" id="FOHN01000005">
    <property type="protein sequence ID" value="SES92103.1"/>
    <property type="molecule type" value="Genomic_DNA"/>
</dbReference>
<feature type="domain" description="HTH rpiR-type" evidence="4">
    <location>
        <begin position="6"/>
        <end position="82"/>
    </location>
</feature>
<dbReference type="Gene3D" id="1.10.10.10">
    <property type="entry name" value="Winged helix-like DNA-binding domain superfamily/Winged helix DNA-binding domain"/>
    <property type="match status" value="1"/>
</dbReference>
<dbReference type="CDD" id="cd05013">
    <property type="entry name" value="SIS_RpiR"/>
    <property type="match status" value="1"/>
</dbReference>
<sequence length="292" mass="33018">MFSVGYDIISKINTDFQKFSKGQKRLAEFILKNYEKAVFLSAAKLGETVGVSESTVFRFAVSLGYEGYPQFHKALEEVVKNKLNTVQKLELTNDRIHQKDVLKTVLQSDAEKIRLTMESIDPDVFDRAVDTILHAQTIYIIGVRSSAPLASMLAFNLNVVYPRVKLIETNSMGEMFEKIIHMDDKDVLIAISFPRYSLSTLRALEYAKKKKATIVTITDSYKSPLTQYSDCSLVANCDLVSVVDSLVAPMSVINALIVAIFLKKQENVLATFSSLEDIWKEYHIYNLEEEDT</sequence>
<keyword evidence="3" id="KW-0804">Transcription</keyword>
<protein>
    <submittedName>
        <fullName evidence="6">Transcriptional regulator, RpiR family</fullName>
    </submittedName>
</protein>
<evidence type="ECO:0000313" key="6">
    <source>
        <dbReference type="EMBL" id="SES92103.1"/>
    </source>
</evidence>
<proteinExistence type="predicted"/>
<organism evidence="6 7">
    <name type="scientific">[Clostridium] polysaccharolyticum</name>
    <dbReference type="NCBI Taxonomy" id="29364"/>
    <lineage>
        <taxon>Bacteria</taxon>
        <taxon>Bacillati</taxon>
        <taxon>Bacillota</taxon>
        <taxon>Clostridia</taxon>
        <taxon>Lachnospirales</taxon>
        <taxon>Lachnospiraceae</taxon>
    </lineage>
</organism>
<dbReference type="InterPro" id="IPR035472">
    <property type="entry name" value="RpiR-like_SIS"/>
</dbReference>
<dbReference type="Gene3D" id="3.40.50.10490">
    <property type="entry name" value="Glucose-6-phosphate isomerase like protein, domain 1"/>
    <property type="match status" value="1"/>
</dbReference>
<dbReference type="Pfam" id="PF01418">
    <property type="entry name" value="HTH_6"/>
    <property type="match status" value="1"/>
</dbReference>
<name>A0A1I0AEJ4_9FIRM</name>
<dbReference type="InterPro" id="IPR001347">
    <property type="entry name" value="SIS_dom"/>
</dbReference>
<dbReference type="InterPro" id="IPR009057">
    <property type="entry name" value="Homeodomain-like_sf"/>
</dbReference>
<accession>A0A1I0AEJ4</accession>
<gene>
    <name evidence="6" type="ORF">SAMN04487772_10589</name>
</gene>
<dbReference type="GO" id="GO:0097367">
    <property type="term" value="F:carbohydrate derivative binding"/>
    <property type="evidence" value="ECO:0007669"/>
    <property type="project" value="InterPro"/>
</dbReference>
<dbReference type="InterPro" id="IPR000281">
    <property type="entry name" value="HTH_RpiR"/>
</dbReference>
<keyword evidence="1" id="KW-0805">Transcription regulation</keyword>
<dbReference type="GO" id="GO:0003700">
    <property type="term" value="F:DNA-binding transcription factor activity"/>
    <property type="evidence" value="ECO:0007669"/>
    <property type="project" value="InterPro"/>
</dbReference>
<keyword evidence="2" id="KW-0238">DNA-binding</keyword>
<dbReference type="PROSITE" id="PS51464">
    <property type="entry name" value="SIS"/>
    <property type="match status" value="1"/>
</dbReference>
<dbReference type="Proteomes" id="UP000199800">
    <property type="component" value="Unassembled WGS sequence"/>
</dbReference>
<evidence type="ECO:0000259" key="5">
    <source>
        <dbReference type="PROSITE" id="PS51464"/>
    </source>
</evidence>
<dbReference type="GO" id="GO:0003677">
    <property type="term" value="F:DNA binding"/>
    <property type="evidence" value="ECO:0007669"/>
    <property type="project" value="UniProtKB-KW"/>
</dbReference>
<dbReference type="InterPro" id="IPR036388">
    <property type="entry name" value="WH-like_DNA-bd_sf"/>
</dbReference>
<evidence type="ECO:0000259" key="4">
    <source>
        <dbReference type="PROSITE" id="PS51071"/>
    </source>
</evidence>
<dbReference type="SUPFAM" id="SSF53697">
    <property type="entry name" value="SIS domain"/>
    <property type="match status" value="1"/>
</dbReference>
<dbReference type="Pfam" id="PF01380">
    <property type="entry name" value="SIS"/>
    <property type="match status" value="1"/>
</dbReference>
<evidence type="ECO:0000256" key="2">
    <source>
        <dbReference type="ARBA" id="ARBA00023125"/>
    </source>
</evidence>
<dbReference type="PANTHER" id="PTHR30514:SF18">
    <property type="entry name" value="RPIR-FAMILY TRANSCRIPTIONAL REGULATOR"/>
    <property type="match status" value="1"/>
</dbReference>